<feature type="region of interest" description="Disordered" evidence="1">
    <location>
        <begin position="1048"/>
        <end position="1075"/>
    </location>
</feature>
<dbReference type="PROSITE" id="PS50031">
    <property type="entry name" value="EH"/>
    <property type="match status" value="3"/>
</dbReference>
<feature type="region of interest" description="Disordered" evidence="1">
    <location>
        <begin position="91"/>
        <end position="132"/>
    </location>
</feature>
<feature type="compositionally biased region" description="Low complexity" evidence="1">
    <location>
        <begin position="423"/>
        <end position="432"/>
    </location>
</feature>
<dbReference type="InterPro" id="IPR000261">
    <property type="entry name" value="EH_dom"/>
</dbReference>
<dbReference type="HOGENOM" id="CLU_006395_0_0_1"/>
<feature type="compositionally biased region" description="Basic and acidic residues" evidence="1">
    <location>
        <begin position="527"/>
        <end position="538"/>
    </location>
</feature>
<dbReference type="SMART" id="SM00027">
    <property type="entry name" value="EH"/>
    <property type="match status" value="3"/>
</dbReference>
<dbReference type="Pfam" id="PF00627">
    <property type="entry name" value="UBA"/>
    <property type="match status" value="1"/>
</dbReference>
<dbReference type="SUPFAM" id="SSF46934">
    <property type="entry name" value="UBA-like"/>
    <property type="match status" value="1"/>
</dbReference>
<dbReference type="STRING" id="745531.A0A0C3SBU7"/>
<feature type="region of interest" description="Disordered" evidence="1">
    <location>
        <begin position="415"/>
        <end position="538"/>
    </location>
</feature>
<feature type="compositionally biased region" description="Polar residues" evidence="1">
    <location>
        <begin position="467"/>
        <end position="482"/>
    </location>
</feature>
<dbReference type="CDD" id="cd00052">
    <property type="entry name" value="EH"/>
    <property type="match status" value="3"/>
</dbReference>
<feature type="region of interest" description="Disordered" evidence="1">
    <location>
        <begin position="676"/>
        <end position="945"/>
    </location>
</feature>
<dbReference type="Pfam" id="PF12763">
    <property type="entry name" value="EH"/>
    <property type="match status" value="3"/>
</dbReference>
<dbReference type="InterPro" id="IPR015940">
    <property type="entry name" value="UBA"/>
</dbReference>
<feature type="domain" description="EH" evidence="3">
    <location>
        <begin position="306"/>
        <end position="395"/>
    </location>
</feature>
<feature type="domain" description="EH" evidence="3">
    <location>
        <begin position="133"/>
        <end position="223"/>
    </location>
</feature>
<dbReference type="Gene3D" id="1.10.8.10">
    <property type="entry name" value="DNA helicase RuvA subunit, C-terminal domain"/>
    <property type="match status" value="1"/>
</dbReference>
<dbReference type="GO" id="GO:0005886">
    <property type="term" value="C:plasma membrane"/>
    <property type="evidence" value="ECO:0007669"/>
    <property type="project" value="TreeGrafter"/>
</dbReference>
<evidence type="ECO:0000313" key="5">
    <source>
        <dbReference type="EMBL" id="KIP10332.1"/>
    </source>
</evidence>
<dbReference type="OrthoDB" id="524326at2759"/>
<dbReference type="PANTHER" id="PTHR11216">
    <property type="entry name" value="EH DOMAIN"/>
    <property type="match status" value="1"/>
</dbReference>
<proteinExistence type="predicted"/>
<evidence type="ECO:0000259" key="3">
    <source>
        <dbReference type="PROSITE" id="PS50031"/>
    </source>
</evidence>
<feature type="compositionally biased region" description="Pro residues" evidence="1">
    <location>
        <begin position="1205"/>
        <end position="1216"/>
    </location>
</feature>
<dbReference type="GO" id="GO:0005509">
    <property type="term" value="F:calcium ion binding"/>
    <property type="evidence" value="ECO:0007669"/>
    <property type="project" value="InterPro"/>
</dbReference>
<feature type="compositionally biased region" description="Low complexity" evidence="1">
    <location>
        <begin position="926"/>
        <end position="941"/>
    </location>
</feature>
<feature type="region of interest" description="Disordered" evidence="1">
    <location>
        <begin position="1157"/>
        <end position="1276"/>
    </location>
</feature>
<dbReference type="GO" id="GO:0005737">
    <property type="term" value="C:cytoplasm"/>
    <property type="evidence" value="ECO:0007669"/>
    <property type="project" value="TreeGrafter"/>
</dbReference>
<feature type="domain" description="EH" evidence="3">
    <location>
        <begin position="10"/>
        <end position="99"/>
    </location>
</feature>
<dbReference type="Proteomes" id="UP000053257">
    <property type="component" value="Unassembled WGS sequence"/>
</dbReference>
<dbReference type="SMART" id="SM00054">
    <property type="entry name" value="EFh"/>
    <property type="match status" value="3"/>
</dbReference>
<dbReference type="InterPro" id="IPR009060">
    <property type="entry name" value="UBA-like_sf"/>
</dbReference>
<feature type="compositionally biased region" description="Polar residues" evidence="1">
    <location>
        <begin position="848"/>
        <end position="860"/>
    </location>
</feature>
<evidence type="ECO:0000259" key="4">
    <source>
        <dbReference type="PROSITE" id="PS50222"/>
    </source>
</evidence>
<dbReference type="PROSITE" id="PS50222">
    <property type="entry name" value="EF_HAND_2"/>
    <property type="match status" value="2"/>
</dbReference>
<dbReference type="EMBL" id="KN840456">
    <property type="protein sequence ID" value="KIP10332.1"/>
    <property type="molecule type" value="Genomic_DNA"/>
</dbReference>
<feature type="domain" description="EF-hand" evidence="4">
    <location>
        <begin position="43"/>
        <end position="78"/>
    </location>
</feature>
<protein>
    <submittedName>
        <fullName evidence="5">Uncharacterized protein</fullName>
    </submittedName>
</protein>
<feature type="compositionally biased region" description="Low complexity" evidence="1">
    <location>
        <begin position="1175"/>
        <end position="1204"/>
    </location>
</feature>
<dbReference type="GO" id="GO:0016197">
    <property type="term" value="P:endosomal transport"/>
    <property type="evidence" value="ECO:0007669"/>
    <property type="project" value="TreeGrafter"/>
</dbReference>
<organism evidence="5 6">
    <name type="scientific">Phlebiopsis gigantea (strain 11061_1 CR5-6)</name>
    <name type="common">White-rot fungus</name>
    <name type="synonym">Peniophora gigantea</name>
    <dbReference type="NCBI Taxonomy" id="745531"/>
    <lineage>
        <taxon>Eukaryota</taxon>
        <taxon>Fungi</taxon>
        <taxon>Dikarya</taxon>
        <taxon>Basidiomycota</taxon>
        <taxon>Agaricomycotina</taxon>
        <taxon>Agaricomycetes</taxon>
        <taxon>Polyporales</taxon>
        <taxon>Phanerochaetaceae</taxon>
        <taxon>Phlebiopsis</taxon>
    </lineage>
</organism>
<evidence type="ECO:0000259" key="2">
    <source>
        <dbReference type="PROSITE" id="PS50030"/>
    </source>
</evidence>
<feature type="domain" description="UBA" evidence="2">
    <location>
        <begin position="1275"/>
        <end position="1317"/>
    </location>
</feature>
<keyword evidence="6" id="KW-1185">Reference proteome</keyword>
<dbReference type="SUPFAM" id="SSF47473">
    <property type="entry name" value="EF-hand"/>
    <property type="match status" value="3"/>
</dbReference>
<feature type="compositionally biased region" description="Low complexity" evidence="1">
    <location>
        <begin position="767"/>
        <end position="787"/>
    </location>
</feature>
<dbReference type="PROSITE" id="PS50030">
    <property type="entry name" value="UBA"/>
    <property type="match status" value="1"/>
</dbReference>
<feature type="compositionally biased region" description="Polar residues" evidence="1">
    <location>
        <begin position="888"/>
        <end position="897"/>
    </location>
</feature>
<reference evidence="5 6" key="1">
    <citation type="journal article" date="2014" name="PLoS Genet.">
        <title>Analysis of the Phlebiopsis gigantea genome, transcriptome and secretome provides insight into its pioneer colonization strategies of wood.</title>
        <authorList>
            <person name="Hori C."/>
            <person name="Ishida T."/>
            <person name="Igarashi K."/>
            <person name="Samejima M."/>
            <person name="Suzuki H."/>
            <person name="Master E."/>
            <person name="Ferreira P."/>
            <person name="Ruiz-Duenas F.J."/>
            <person name="Held B."/>
            <person name="Canessa P."/>
            <person name="Larrondo L.F."/>
            <person name="Schmoll M."/>
            <person name="Druzhinina I.S."/>
            <person name="Kubicek C.P."/>
            <person name="Gaskell J.A."/>
            <person name="Kersten P."/>
            <person name="St John F."/>
            <person name="Glasner J."/>
            <person name="Sabat G."/>
            <person name="Splinter BonDurant S."/>
            <person name="Syed K."/>
            <person name="Yadav J."/>
            <person name="Mgbeahuruike A.C."/>
            <person name="Kovalchuk A."/>
            <person name="Asiegbu F.O."/>
            <person name="Lackner G."/>
            <person name="Hoffmeister D."/>
            <person name="Rencoret J."/>
            <person name="Gutierrez A."/>
            <person name="Sun H."/>
            <person name="Lindquist E."/>
            <person name="Barry K."/>
            <person name="Riley R."/>
            <person name="Grigoriev I.V."/>
            <person name="Henrissat B."/>
            <person name="Kues U."/>
            <person name="Berka R.M."/>
            <person name="Martinez A.T."/>
            <person name="Covert S.F."/>
            <person name="Blanchette R.A."/>
            <person name="Cullen D."/>
        </authorList>
    </citation>
    <scope>NUCLEOTIDE SEQUENCE [LARGE SCALE GENOMIC DNA]</scope>
    <source>
        <strain evidence="5 6">11061_1 CR5-6</strain>
    </source>
</reference>
<feature type="compositionally biased region" description="Acidic residues" evidence="1">
    <location>
        <begin position="900"/>
        <end position="915"/>
    </location>
</feature>
<feature type="compositionally biased region" description="Polar residues" evidence="1">
    <location>
        <begin position="514"/>
        <end position="526"/>
    </location>
</feature>
<feature type="compositionally biased region" description="Polar residues" evidence="1">
    <location>
        <begin position="1157"/>
        <end position="1174"/>
    </location>
</feature>
<evidence type="ECO:0000256" key="1">
    <source>
        <dbReference type="SAM" id="MobiDB-lite"/>
    </source>
</evidence>
<feature type="compositionally biased region" description="Low complexity" evidence="1">
    <location>
        <begin position="1048"/>
        <end position="1064"/>
    </location>
</feature>
<feature type="compositionally biased region" description="Basic residues" evidence="1">
    <location>
        <begin position="1233"/>
        <end position="1250"/>
    </location>
</feature>
<evidence type="ECO:0000313" key="6">
    <source>
        <dbReference type="Proteomes" id="UP000053257"/>
    </source>
</evidence>
<accession>A0A0C3SBU7</accession>
<feature type="region of interest" description="Disordered" evidence="1">
    <location>
        <begin position="982"/>
        <end position="1007"/>
    </location>
</feature>
<dbReference type="PANTHER" id="PTHR11216:SF170">
    <property type="entry name" value="DYNAMIN ASSOCIATED PROTEIN 160, ISOFORM D"/>
    <property type="match status" value="1"/>
</dbReference>
<sequence>MSKFTPSPQEVALVNQIFIQADVQKLGVVTGDVAVKVFSGTKLSPSVLAEVWNLADEDNKGVLTRKDVAVAIRLFGHAQRGEHISEALIHKQGPPPTIEGLNAPLSGQFTGTPTPRSPPPGPSAGLPPLTPQDKTKFTKLFQGCGPVGGLLSGDKAREVFVKSKLHVDKLSQIWTLADTKNRGALDLTDFTVAMYLIQGSMSGSIQTIPPSLPSFIYDQAKSVPDAVVSHATGSSGFSSPTAFGGGFPGRPLSSIQPHYTGTGILQPQITGQRPAPPLPARVPTIPSFPLAPQATGQLAWDVTPSEKATFDSFFDTLDTQKRNYIEGDVAVPFMLQSNLSDDVLAQVWDLADLNNDGRLTREGFAVAMHLIQGKLSGKAIPATLPPSLIPPTFRSKVPAQPPQPSVPEAIKDLLWDDPPLSSATTTQPAVPAFTPPPFTPPRASTTSPKPAPIPTSSFFGASDPFASASTSSPFTVPTSAQSIPPVEHKDLLGDDDEPAATSPPLQDKSAEIGNLQNTVHSTNRAVETSKREREDLEKRVAEQTAQLDVLQSQLTFAKASYETETKLLATLRERFSTQTTDIQKSRQELIHAESDLSAVRVEKSEVEGALLRDKEEVRELKRQMTEVGTEVDSLKAQVEKIKKEAKQQKGLLAIAKKQLATREAERAKVLKELEEAQAEADAATQELQEIESALAKEPEPIASPQPVAAPSNDSITAFAATQPLPASPDPALASPVSATSGKSTNPFERLTMSASPEAPRSQSPFLPFTTAAALSTPPTAAQPAAPVAEPPAHDPFGFEDAFGTEPTSPSEPPSAVAQTHNGSPFGIPDFPGAESDVMSPGTDHFMTPPSTATLQPTSATESEKAPESAVSPAVESQIPGHFPPVEQYRNTDLNTRLQELEVDDSDTSDSDDDEPLTNVQVKLQHESTPAAASTEPTSTSAFDDSFGITSSVAPVIVSSPPATVNPAGPSTLASVEIPASAPNTSPFAGPQEIVTSTNSDSSGAAGVSDFDEAIGGISAGSVASHFTFDDAFEDDFDFAAAKAASESDPAAAATIPAPPVASAFPPVPAQSSRDSTFDAVFLPSASTSPPPQIPVPASIPVASAGLPAPAGKPFSFDDAFSAPSNGNAAPAVPPSTVASGISFDDAFGGNTNEALALDSSFTSTQQPSTATSHLTTQSSTPFPSSTPSSPTREASGSIGSRRSMSPPPRQTSPPPRISSKSRPSTASSDKEKPRHSKLSIRLPFGRKKNKHDPMPSNLSHQLLAEEPPNVGSTPAAEDDIDAVKTLCSMGFSRTQAVTALEQYDYDVQRALNSLLGTR</sequence>
<dbReference type="SMART" id="SM00165">
    <property type="entry name" value="UBA"/>
    <property type="match status" value="1"/>
</dbReference>
<feature type="compositionally biased region" description="Low complexity" evidence="1">
    <location>
        <begin position="729"/>
        <end position="738"/>
    </location>
</feature>
<dbReference type="InterPro" id="IPR011992">
    <property type="entry name" value="EF-hand-dom_pair"/>
</dbReference>
<dbReference type="Gene3D" id="1.10.238.10">
    <property type="entry name" value="EF-hand"/>
    <property type="match status" value="3"/>
</dbReference>
<feature type="compositionally biased region" description="Polar residues" evidence="1">
    <location>
        <begin position="993"/>
        <end position="1002"/>
    </location>
</feature>
<dbReference type="GO" id="GO:0006897">
    <property type="term" value="P:endocytosis"/>
    <property type="evidence" value="ECO:0007669"/>
    <property type="project" value="TreeGrafter"/>
</dbReference>
<gene>
    <name evidence="5" type="ORF">PHLGIDRAFT_18360</name>
</gene>
<feature type="domain" description="EF-hand" evidence="4">
    <location>
        <begin position="339"/>
        <end position="374"/>
    </location>
</feature>
<dbReference type="InterPro" id="IPR002048">
    <property type="entry name" value="EF_hand_dom"/>
</dbReference>
<name>A0A0C3SBU7_PHLG1</name>